<dbReference type="OrthoDB" id="9811198at2"/>
<evidence type="ECO:0000313" key="9">
    <source>
        <dbReference type="EMBL" id="AJY73835.1"/>
    </source>
</evidence>
<dbReference type="STRING" id="1126833.VN24_03405"/>
<feature type="transmembrane region" description="Helical" evidence="7">
    <location>
        <begin position="89"/>
        <end position="109"/>
    </location>
</feature>
<dbReference type="HOGENOM" id="CLU_079292_0_1_9"/>
<reference evidence="9 10" key="1">
    <citation type="journal article" date="2015" name="J. Biotechnol.">
        <title>Complete genome sequence of Paenibacillus beijingensis 7188(T) (=DSM 24997(T)), a novel rhizobacterium from jujube garden soil.</title>
        <authorList>
            <person name="Kwak Y."/>
            <person name="Shin J.H."/>
        </authorList>
    </citation>
    <scope>NUCLEOTIDE SEQUENCE [LARGE SCALE GENOMIC DNA]</scope>
    <source>
        <strain evidence="9 10">DSM 24997</strain>
    </source>
</reference>
<dbReference type="PANTHER" id="PTHR33778">
    <property type="entry name" value="PROTEIN MGTC"/>
    <property type="match status" value="1"/>
</dbReference>
<keyword evidence="5 7" id="KW-1133">Transmembrane helix</keyword>
<dbReference type="AlphaFoldDB" id="A0A0D5NFB6"/>
<name>A0A0D5NFB6_9BACL</name>
<proteinExistence type="inferred from homology"/>
<dbReference type="InterPro" id="IPR003416">
    <property type="entry name" value="MgtC/SapB/SrpB/YhiD_fam"/>
</dbReference>
<comment type="similarity">
    <text evidence="2">Belongs to the MgtC/SapB family.</text>
</comment>
<evidence type="ECO:0000256" key="3">
    <source>
        <dbReference type="ARBA" id="ARBA00022475"/>
    </source>
</evidence>
<organism evidence="9 10">
    <name type="scientific">Paenibacillus beijingensis</name>
    <dbReference type="NCBI Taxonomy" id="1126833"/>
    <lineage>
        <taxon>Bacteria</taxon>
        <taxon>Bacillati</taxon>
        <taxon>Bacillota</taxon>
        <taxon>Bacilli</taxon>
        <taxon>Bacillales</taxon>
        <taxon>Paenibacillaceae</taxon>
        <taxon>Paenibacillus</taxon>
    </lineage>
</organism>
<evidence type="ECO:0000256" key="7">
    <source>
        <dbReference type="SAM" id="Phobius"/>
    </source>
</evidence>
<keyword evidence="4 7" id="KW-0812">Transmembrane</keyword>
<evidence type="ECO:0000256" key="1">
    <source>
        <dbReference type="ARBA" id="ARBA00004651"/>
    </source>
</evidence>
<dbReference type="Pfam" id="PF02308">
    <property type="entry name" value="MgtC"/>
    <property type="match status" value="1"/>
</dbReference>
<dbReference type="KEGG" id="pbj:VN24_03405"/>
<dbReference type="PANTHER" id="PTHR33778:SF1">
    <property type="entry name" value="MAGNESIUM TRANSPORTER YHID-RELATED"/>
    <property type="match status" value="1"/>
</dbReference>
<comment type="subcellular location">
    <subcellularLocation>
        <location evidence="1">Cell membrane</location>
        <topology evidence="1">Multi-pass membrane protein</topology>
    </subcellularLocation>
</comment>
<keyword evidence="10" id="KW-1185">Reference proteome</keyword>
<evidence type="ECO:0000256" key="6">
    <source>
        <dbReference type="ARBA" id="ARBA00023136"/>
    </source>
</evidence>
<dbReference type="GO" id="GO:0005886">
    <property type="term" value="C:plasma membrane"/>
    <property type="evidence" value="ECO:0007669"/>
    <property type="project" value="UniProtKB-SubCell"/>
</dbReference>
<protein>
    <submittedName>
        <fullName evidence="9">Magnesium transporter MgtC</fullName>
    </submittedName>
</protein>
<keyword evidence="6 7" id="KW-0472">Membrane</keyword>
<evidence type="ECO:0000259" key="8">
    <source>
        <dbReference type="Pfam" id="PF02308"/>
    </source>
</evidence>
<dbReference type="PATRIC" id="fig|1126833.4.peg.734"/>
<gene>
    <name evidence="9" type="ORF">VN24_03405</name>
</gene>
<dbReference type="EMBL" id="CP011058">
    <property type="protein sequence ID" value="AJY73835.1"/>
    <property type="molecule type" value="Genomic_DNA"/>
</dbReference>
<accession>A0A0D5NFB6</accession>
<feature type="domain" description="MgtC/SapB/SrpB/YhiD N-terminal" evidence="8">
    <location>
        <begin position="29"/>
        <end position="158"/>
    </location>
</feature>
<feature type="transmembrane region" description="Helical" evidence="7">
    <location>
        <begin position="121"/>
        <end position="153"/>
    </location>
</feature>
<dbReference type="PRINTS" id="PR01837">
    <property type="entry name" value="MGTCSAPBPROT"/>
</dbReference>
<dbReference type="Proteomes" id="UP000032633">
    <property type="component" value="Chromosome"/>
</dbReference>
<evidence type="ECO:0000256" key="2">
    <source>
        <dbReference type="ARBA" id="ARBA00009298"/>
    </source>
</evidence>
<evidence type="ECO:0000256" key="5">
    <source>
        <dbReference type="ARBA" id="ARBA00022989"/>
    </source>
</evidence>
<dbReference type="RefSeq" id="WP_045669270.1">
    <property type="nucleotide sequence ID" value="NZ_CP011058.1"/>
</dbReference>
<evidence type="ECO:0000313" key="10">
    <source>
        <dbReference type="Proteomes" id="UP000032633"/>
    </source>
</evidence>
<reference evidence="10" key="2">
    <citation type="submission" date="2015-03" db="EMBL/GenBank/DDBJ databases">
        <title>Genome sequence of Paenibacillus beijingensis strain DSM 24997T.</title>
        <authorList>
            <person name="Kwak Y."/>
            <person name="Shin J.-H."/>
        </authorList>
    </citation>
    <scope>NUCLEOTIDE SEQUENCE [LARGE SCALE GENOMIC DNA]</scope>
    <source>
        <strain evidence="10">DSM 24997</strain>
    </source>
</reference>
<evidence type="ECO:0000256" key="4">
    <source>
        <dbReference type="ARBA" id="ARBA00022692"/>
    </source>
</evidence>
<sequence length="245" mass="26722">MRKVAVNTAIQATSHNPWFISEWEILLRMVLALVLGGLIGFEREQSNHAAGLRTNALVCLGSCLLMLLSEHGFAEFVNEPNVRLDPARLAAQVITGIGFLGAGTILFTGKSITGLTTAASLWVVSAIGLAVGAGFLFAAASATIMVLLILWFLNKLEKKYIAGKKEHHLSIVADERTTLFQAISALMLEREITIRKITLQEYGDVELEEPRVMLKLNVSYPNSGNIIVLLDEIKRLEGVHAVSTE</sequence>
<keyword evidence="3" id="KW-1003">Cell membrane</keyword>
<dbReference type="InterPro" id="IPR049177">
    <property type="entry name" value="MgtC_SapB_SrpB_YhiD_N"/>
</dbReference>